<dbReference type="GO" id="GO:0016787">
    <property type="term" value="F:hydrolase activity"/>
    <property type="evidence" value="ECO:0007669"/>
    <property type="project" value="InterPro"/>
</dbReference>
<dbReference type="GO" id="GO:0016020">
    <property type="term" value="C:membrane"/>
    <property type="evidence" value="ECO:0007669"/>
    <property type="project" value="UniProtKB-SubCell"/>
</dbReference>
<feature type="transmembrane region" description="Helical" evidence="5">
    <location>
        <begin position="212"/>
        <end position="235"/>
    </location>
</feature>
<keyword evidence="8" id="KW-1185">Reference proteome</keyword>
<dbReference type="Proteomes" id="UP001153714">
    <property type="component" value="Chromosome 12"/>
</dbReference>
<dbReference type="Gene3D" id="3.60.21.10">
    <property type="match status" value="1"/>
</dbReference>
<dbReference type="PANTHER" id="PTHR13315:SF4">
    <property type="entry name" value="METALLOPHOSPHOESTERASE, ISOFORM E"/>
    <property type="match status" value="1"/>
</dbReference>
<dbReference type="InterPro" id="IPR033308">
    <property type="entry name" value="PGAP5/Cdc1/Ted1"/>
</dbReference>
<dbReference type="AlphaFoldDB" id="A0A9N9QVL3"/>
<protein>
    <recommendedName>
        <fullName evidence="6">Calcineurin-like phosphoesterase domain-containing protein</fullName>
    </recommendedName>
</protein>
<reference evidence="7" key="1">
    <citation type="submission" date="2021-12" db="EMBL/GenBank/DDBJ databases">
        <authorList>
            <person name="King R."/>
        </authorList>
    </citation>
    <scope>NUCLEOTIDE SEQUENCE</scope>
</reference>
<evidence type="ECO:0000256" key="3">
    <source>
        <dbReference type="ARBA" id="ARBA00022989"/>
    </source>
</evidence>
<dbReference type="InterPro" id="IPR004843">
    <property type="entry name" value="Calcineurin-like_PHP"/>
</dbReference>
<proteinExistence type="predicted"/>
<evidence type="ECO:0000313" key="7">
    <source>
        <dbReference type="EMBL" id="CAG9784138.1"/>
    </source>
</evidence>
<dbReference type="SUPFAM" id="SSF56300">
    <property type="entry name" value="Metallo-dependent phosphatases"/>
    <property type="match status" value="1"/>
</dbReference>
<keyword evidence="4 5" id="KW-0472">Membrane</keyword>
<dbReference type="PANTHER" id="PTHR13315">
    <property type="entry name" value="METALLO PHOSPHOESTERASE RELATED"/>
    <property type="match status" value="1"/>
</dbReference>
<dbReference type="InterPro" id="IPR029052">
    <property type="entry name" value="Metallo-depent_PP-like"/>
</dbReference>
<keyword evidence="3 5" id="KW-1133">Transmembrane helix</keyword>
<gene>
    <name evidence="7" type="ORF">DIATSA_LOCUS2249</name>
</gene>
<name>A0A9N9QVL3_9NEOP</name>
<evidence type="ECO:0000313" key="8">
    <source>
        <dbReference type="Proteomes" id="UP001153714"/>
    </source>
</evidence>
<evidence type="ECO:0000256" key="5">
    <source>
        <dbReference type="SAM" id="Phobius"/>
    </source>
</evidence>
<reference evidence="7" key="2">
    <citation type="submission" date="2022-10" db="EMBL/GenBank/DDBJ databases">
        <authorList>
            <consortium name="ENA_rothamsted_submissions"/>
            <consortium name="culmorum"/>
            <person name="King R."/>
        </authorList>
    </citation>
    <scope>NUCLEOTIDE SEQUENCE</scope>
</reference>
<dbReference type="Pfam" id="PF00149">
    <property type="entry name" value="Metallophos"/>
    <property type="match status" value="1"/>
</dbReference>
<feature type="domain" description="Calcineurin-like phosphoesterase" evidence="6">
    <location>
        <begin position="2"/>
        <end position="133"/>
    </location>
</feature>
<accession>A0A9N9QVL3</accession>
<evidence type="ECO:0000256" key="1">
    <source>
        <dbReference type="ARBA" id="ARBA00004141"/>
    </source>
</evidence>
<dbReference type="OrthoDB" id="5977743at2759"/>
<comment type="subcellular location">
    <subcellularLocation>
        <location evidence="1">Membrane</location>
        <topology evidence="1">Multi-pass membrane protein</topology>
    </subcellularLocation>
</comment>
<dbReference type="GO" id="GO:0005783">
    <property type="term" value="C:endoplasmic reticulum"/>
    <property type="evidence" value="ECO:0007669"/>
    <property type="project" value="TreeGrafter"/>
</dbReference>
<evidence type="ECO:0000256" key="4">
    <source>
        <dbReference type="ARBA" id="ARBA00023136"/>
    </source>
</evidence>
<dbReference type="EMBL" id="OU893343">
    <property type="protein sequence ID" value="CAG9784138.1"/>
    <property type="molecule type" value="Genomic_DNA"/>
</dbReference>
<evidence type="ECO:0000256" key="2">
    <source>
        <dbReference type="ARBA" id="ARBA00022692"/>
    </source>
</evidence>
<sequence>MGDLMDEGSISTIQQFHSYVKRLSSIFNIEYPVVQIWLPGDNDIGGENEPVSKQKAAEFDKVFDQPSVITFKNLTFFKVNGITYTFPKRTEEVDETNINIVVSHYPITSRTVFSTQLIKEFHPNIFFCAHEHESKYVKQNKDLTHRNTHNFGYGEGILNISLNEDNLYEIYVPTCSYRMGTSKIGFGAAIFNDNNHHMKYTVFWSPTRFPYLLFYLAVMIFLLWYFILFCVAKLIHRHPKIVKSSSDSQPLLERI</sequence>
<dbReference type="GO" id="GO:0006506">
    <property type="term" value="P:GPI anchor biosynthetic process"/>
    <property type="evidence" value="ECO:0007669"/>
    <property type="project" value="InterPro"/>
</dbReference>
<keyword evidence="2 5" id="KW-0812">Transmembrane</keyword>
<organism evidence="7 8">
    <name type="scientific">Diatraea saccharalis</name>
    <name type="common">sugarcane borer</name>
    <dbReference type="NCBI Taxonomy" id="40085"/>
    <lineage>
        <taxon>Eukaryota</taxon>
        <taxon>Metazoa</taxon>
        <taxon>Ecdysozoa</taxon>
        <taxon>Arthropoda</taxon>
        <taxon>Hexapoda</taxon>
        <taxon>Insecta</taxon>
        <taxon>Pterygota</taxon>
        <taxon>Neoptera</taxon>
        <taxon>Endopterygota</taxon>
        <taxon>Lepidoptera</taxon>
        <taxon>Glossata</taxon>
        <taxon>Ditrysia</taxon>
        <taxon>Pyraloidea</taxon>
        <taxon>Crambidae</taxon>
        <taxon>Crambinae</taxon>
        <taxon>Diatraea</taxon>
    </lineage>
</organism>
<evidence type="ECO:0000259" key="6">
    <source>
        <dbReference type="Pfam" id="PF00149"/>
    </source>
</evidence>